<evidence type="ECO:0000259" key="3">
    <source>
        <dbReference type="Pfam" id="PF13966"/>
    </source>
</evidence>
<dbReference type="AlphaFoldDB" id="A0AAV2DMV7"/>
<dbReference type="InterPro" id="IPR026960">
    <property type="entry name" value="RVT-Znf"/>
</dbReference>
<dbReference type="Pfam" id="PF13456">
    <property type="entry name" value="RVT_3"/>
    <property type="match status" value="1"/>
</dbReference>
<evidence type="ECO:0008006" key="6">
    <source>
        <dbReference type="Google" id="ProtNLM"/>
    </source>
</evidence>
<evidence type="ECO:0000313" key="4">
    <source>
        <dbReference type="EMBL" id="CAL1374602.1"/>
    </source>
</evidence>
<dbReference type="GO" id="GO:0003676">
    <property type="term" value="F:nucleic acid binding"/>
    <property type="evidence" value="ECO:0007669"/>
    <property type="project" value="InterPro"/>
</dbReference>
<feature type="transmembrane region" description="Helical" evidence="1">
    <location>
        <begin position="95"/>
        <end position="116"/>
    </location>
</feature>
<name>A0AAV2DMV7_9ROSI</name>
<dbReference type="PANTHER" id="PTHR47074:SF75">
    <property type="entry name" value="RNASE H TYPE-1 DOMAIN-CONTAINING PROTEIN"/>
    <property type="match status" value="1"/>
</dbReference>
<dbReference type="Pfam" id="PF13966">
    <property type="entry name" value="zf-RVT"/>
    <property type="match status" value="1"/>
</dbReference>
<dbReference type="GO" id="GO:0004523">
    <property type="term" value="F:RNA-DNA hybrid ribonuclease activity"/>
    <property type="evidence" value="ECO:0007669"/>
    <property type="project" value="InterPro"/>
</dbReference>
<keyword evidence="1" id="KW-0472">Membrane</keyword>
<protein>
    <recommendedName>
        <fullName evidence="6">Reverse transcriptase zinc-binding domain-containing protein</fullName>
    </recommendedName>
</protein>
<keyword evidence="1" id="KW-1133">Transmembrane helix</keyword>
<gene>
    <name evidence="4" type="ORF">LTRI10_LOCUS16456</name>
</gene>
<organism evidence="4 5">
    <name type="scientific">Linum trigynum</name>
    <dbReference type="NCBI Taxonomy" id="586398"/>
    <lineage>
        <taxon>Eukaryota</taxon>
        <taxon>Viridiplantae</taxon>
        <taxon>Streptophyta</taxon>
        <taxon>Embryophyta</taxon>
        <taxon>Tracheophyta</taxon>
        <taxon>Spermatophyta</taxon>
        <taxon>Magnoliopsida</taxon>
        <taxon>eudicotyledons</taxon>
        <taxon>Gunneridae</taxon>
        <taxon>Pentapetalae</taxon>
        <taxon>rosids</taxon>
        <taxon>fabids</taxon>
        <taxon>Malpighiales</taxon>
        <taxon>Linaceae</taxon>
        <taxon>Linum</taxon>
    </lineage>
</organism>
<evidence type="ECO:0000259" key="2">
    <source>
        <dbReference type="Pfam" id="PF13456"/>
    </source>
</evidence>
<accession>A0AAV2DMV7</accession>
<reference evidence="4 5" key="1">
    <citation type="submission" date="2024-04" db="EMBL/GenBank/DDBJ databases">
        <authorList>
            <person name="Fracassetti M."/>
        </authorList>
    </citation>
    <scope>NUCLEOTIDE SEQUENCE [LARGE SCALE GENOMIC DNA]</scope>
</reference>
<feature type="domain" description="RNase H type-1" evidence="2">
    <location>
        <begin position="175"/>
        <end position="294"/>
    </location>
</feature>
<dbReference type="EMBL" id="OZ034816">
    <property type="protein sequence ID" value="CAL1374602.1"/>
    <property type="molecule type" value="Genomic_DNA"/>
</dbReference>
<dbReference type="InterPro" id="IPR044730">
    <property type="entry name" value="RNase_H-like_dom_plant"/>
</dbReference>
<dbReference type="InterPro" id="IPR002156">
    <property type="entry name" value="RNaseH_domain"/>
</dbReference>
<proteinExistence type="predicted"/>
<evidence type="ECO:0000313" key="5">
    <source>
        <dbReference type="Proteomes" id="UP001497516"/>
    </source>
</evidence>
<evidence type="ECO:0000256" key="1">
    <source>
        <dbReference type="SAM" id="Phobius"/>
    </source>
</evidence>
<dbReference type="PANTHER" id="PTHR47074">
    <property type="entry name" value="BNAC02G40300D PROTEIN"/>
    <property type="match status" value="1"/>
</dbReference>
<feature type="domain" description="Reverse transcriptase zinc-binding" evidence="3">
    <location>
        <begin position="6"/>
        <end position="71"/>
    </location>
</feature>
<keyword evidence="1" id="KW-0812">Transmembrane</keyword>
<dbReference type="InterPro" id="IPR052929">
    <property type="entry name" value="RNase_H-like_EbsB-rel"/>
</dbReference>
<sequence>MDRASWIRLWNADIPPKLKVFVWQIFNRALPTSEALIAKKVPVHPRCPVCWESAETMEHLFLDCPVARALWGFSGMEHLGEGLPRQTFPLFLKRLLGLIQSPGLFMAIVCLLWRIWRSRNWVVFEGKQFGFPALMRQFHQQYEEWVSLSPAVGARQARSPRVSVGGDSRVVCMWDGATKLGSHSAGGMVLMTPARGIMLVKGYQLQGIDDPMVVELLVLREAIVWCLELGVVDVRLEGDAKVLIDKINRADARSNRVGAVLEEIMYYVNAHPGLDIRFVGRRNNRVAHLVARKALSLYPAMSRYFDFRAWLSSRM</sequence>
<dbReference type="SUPFAM" id="SSF53098">
    <property type="entry name" value="Ribonuclease H-like"/>
    <property type="match status" value="1"/>
</dbReference>
<dbReference type="Gene3D" id="3.30.420.10">
    <property type="entry name" value="Ribonuclease H-like superfamily/Ribonuclease H"/>
    <property type="match status" value="1"/>
</dbReference>
<dbReference type="InterPro" id="IPR036397">
    <property type="entry name" value="RNaseH_sf"/>
</dbReference>
<dbReference type="InterPro" id="IPR012337">
    <property type="entry name" value="RNaseH-like_sf"/>
</dbReference>
<dbReference type="CDD" id="cd06222">
    <property type="entry name" value="RNase_H_like"/>
    <property type="match status" value="1"/>
</dbReference>
<keyword evidence="5" id="KW-1185">Reference proteome</keyword>
<dbReference type="Proteomes" id="UP001497516">
    <property type="component" value="Chromosome 3"/>
</dbReference>